<dbReference type="InterPro" id="IPR050124">
    <property type="entry name" value="tRNA_CCA-adding_enzyme"/>
</dbReference>
<dbReference type="RefSeq" id="WP_015706240.1">
    <property type="nucleotide sequence ID" value="NC_015578.1"/>
</dbReference>
<dbReference type="GO" id="GO:0000166">
    <property type="term" value="F:nucleotide binding"/>
    <property type="evidence" value="ECO:0007669"/>
    <property type="project" value="UniProtKB-KW"/>
</dbReference>
<evidence type="ECO:0000313" key="4">
    <source>
        <dbReference type="Proteomes" id="UP000009223"/>
    </source>
</evidence>
<accession>F5YLK4</accession>
<dbReference type="EMBL" id="CP001843">
    <property type="protein sequence ID" value="AEF83626.1"/>
    <property type="molecule type" value="Genomic_DNA"/>
</dbReference>
<proteinExistence type="predicted"/>
<keyword evidence="3" id="KW-0808">Transferase</keyword>
<evidence type="ECO:0000259" key="2">
    <source>
        <dbReference type="Pfam" id="PF01966"/>
    </source>
</evidence>
<dbReference type="InterPro" id="IPR006675">
    <property type="entry name" value="HDIG_dom"/>
</dbReference>
<feature type="domain" description="HD" evidence="2">
    <location>
        <begin position="271"/>
        <end position="356"/>
    </location>
</feature>
<gene>
    <name evidence="3" type="ordered locus">TREPR_0242</name>
</gene>
<dbReference type="InterPro" id="IPR006674">
    <property type="entry name" value="HD_domain"/>
</dbReference>
<dbReference type="GO" id="GO:0016740">
    <property type="term" value="F:transferase activity"/>
    <property type="evidence" value="ECO:0007669"/>
    <property type="project" value="UniProtKB-KW"/>
</dbReference>
<dbReference type="InterPro" id="IPR003607">
    <property type="entry name" value="HD/PDEase_dom"/>
</dbReference>
<protein>
    <submittedName>
        <fullName evidence="3">Putative RNA nucleotidyltransferase</fullName>
    </submittedName>
</protein>
<dbReference type="SUPFAM" id="SSF109604">
    <property type="entry name" value="HD-domain/PDEase-like"/>
    <property type="match status" value="1"/>
</dbReference>
<dbReference type="OrthoDB" id="9805698at2"/>
<organism evidence="3 4">
    <name type="scientific">Treponema primitia (strain ATCC BAA-887 / DSM 12427 / ZAS-2)</name>
    <dbReference type="NCBI Taxonomy" id="545694"/>
    <lineage>
        <taxon>Bacteria</taxon>
        <taxon>Pseudomonadati</taxon>
        <taxon>Spirochaetota</taxon>
        <taxon>Spirochaetia</taxon>
        <taxon>Spirochaetales</taxon>
        <taxon>Treponemataceae</taxon>
        <taxon>Treponema</taxon>
    </lineage>
</organism>
<dbReference type="CDD" id="cd00077">
    <property type="entry name" value="HDc"/>
    <property type="match status" value="1"/>
</dbReference>
<dbReference type="AlphaFoldDB" id="F5YLK4"/>
<dbReference type="PANTHER" id="PTHR47545">
    <property type="entry name" value="MULTIFUNCTIONAL CCA PROTEIN"/>
    <property type="match status" value="1"/>
</dbReference>
<dbReference type="Pfam" id="PF01966">
    <property type="entry name" value="HD"/>
    <property type="match status" value="1"/>
</dbReference>
<sequence length="430" mass="48565">MDHSAIFGPLVSAGHSVSLCGFSALDCYMGFTPLPFTRVDTNADIPALARLLEGLRFPGTDIADGAVDAGEHSYYFRCIDPEDFFHNSNPSSPSYTLLSFYQNWNTKRFRDPLDMYPLIRALRFTGDPRKIPGSKKDPLRLDPGNQKEFALPTSEYLSWQSGLNPRADHFQALMDAALILARYDEPGDSIIGRNTQPLKEILRSLDTLSPGLPPKSEAQRLLLMGILVSPNPGRGLELLKAAGFIREFWPELDLLDDVDHSKEFHPEGNVWKHTLETLRYRKTTTHNRAAYDFRLSLGLLLHDVGKPLSASSGSRRFNGHAELGAQAARKFLERMEFKSSLIEDIYYLVKNHMLPAALPRLPLIRTQEILESPLFPTLLELYRCDESSSFKGLDGYYESSAAYQSYLRNRRNPYRSADGKKLGKQGTRKY</sequence>
<evidence type="ECO:0000256" key="1">
    <source>
        <dbReference type="ARBA" id="ARBA00022741"/>
    </source>
</evidence>
<dbReference type="STRING" id="545694.TREPR_0242"/>
<dbReference type="KEGG" id="tpi:TREPR_0242"/>
<reference evidence="4" key="1">
    <citation type="submission" date="2009-12" db="EMBL/GenBank/DDBJ databases">
        <title>Complete sequence of Treponema primitia strain ZAS-2.</title>
        <authorList>
            <person name="Tetu S.G."/>
            <person name="Matson E."/>
            <person name="Ren Q."/>
            <person name="Seshadri R."/>
            <person name="Elbourne L."/>
            <person name="Hassan K.A."/>
            <person name="Durkin A."/>
            <person name="Radune D."/>
            <person name="Mohamoud Y."/>
            <person name="Shay R."/>
            <person name="Jin S."/>
            <person name="Zhang X."/>
            <person name="Lucey K."/>
            <person name="Ballor N.R."/>
            <person name="Ottesen E."/>
            <person name="Rosenthal R."/>
            <person name="Allen A."/>
            <person name="Leadbetter J.R."/>
            <person name="Paulsen I.T."/>
        </authorList>
    </citation>
    <scope>NUCLEOTIDE SEQUENCE [LARGE SCALE GENOMIC DNA]</scope>
    <source>
        <strain evidence="4">ATCC BAA-887 / DSM 12427 / ZAS-2</strain>
    </source>
</reference>
<dbReference type="eggNOG" id="COG2844">
    <property type="taxonomic scope" value="Bacteria"/>
</dbReference>
<keyword evidence="1" id="KW-0547">Nucleotide-binding</keyword>
<dbReference type="Proteomes" id="UP000009223">
    <property type="component" value="Chromosome"/>
</dbReference>
<dbReference type="NCBIfam" id="TIGR00277">
    <property type="entry name" value="HDIG"/>
    <property type="match status" value="1"/>
</dbReference>
<keyword evidence="4" id="KW-1185">Reference proteome</keyword>
<dbReference type="Gene3D" id="1.10.3090.10">
    <property type="entry name" value="cca-adding enzyme, domain 2"/>
    <property type="match status" value="1"/>
</dbReference>
<evidence type="ECO:0000313" key="3">
    <source>
        <dbReference type="EMBL" id="AEF83626.1"/>
    </source>
</evidence>
<name>F5YLK4_TREPZ</name>
<dbReference type="HOGENOM" id="CLU_637667_0_0_12"/>
<reference evidence="3 4" key="2">
    <citation type="journal article" date="2011" name="ISME J.">
        <title>RNA-seq reveals cooperative metabolic interactions between two termite-gut spirochete species in co-culture.</title>
        <authorList>
            <person name="Rosenthal A.Z."/>
            <person name="Matson E.G."/>
            <person name="Eldar A."/>
            <person name="Leadbetter J.R."/>
        </authorList>
    </citation>
    <scope>NUCLEOTIDE SEQUENCE [LARGE SCALE GENOMIC DNA]</scope>
    <source>
        <strain evidence="4">ATCC BAA-887 / DSM 12427 / ZAS-2</strain>
    </source>
</reference>